<dbReference type="GO" id="GO:0016740">
    <property type="term" value="F:transferase activity"/>
    <property type="evidence" value="ECO:0007669"/>
    <property type="project" value="UniProtKB-KW"/>
</dbReference>
<gene>
    <name evidence="1" type="ORF">DGD08_10435</name>
</gene>
<keyword evidence="1" id="KW-0808">Transferase</keyword>
<evidence type="ECO:0000313" key="1">
    <source>
        <dbReference type="EMBL" id="HCT57604.1"/>
    </source>
</evidence>
<name>A0A3D4V9V2_9BACT</name>
<evidence type="ECO:0000313" key="2">
    <source>
        <dbReference type="Proteomes" id="UP000264071"/>
    </source>
</evidence>
<dbReference type="InterPro" id="IPR043519">
    <property type="entry name" value="NT_sf"/>
</dbReference>
<sequence length="249" mass="26783">MQVDPTRLPPALVPLAHTLATLPGAVALVLGGSQADRGAIASSDWDLVVYYRGTIDWRALAPYGEVHPPGSWGRLMNGGAWLQVGHLHVDVILRDLDVAMHWTTQASVGAYELDALLGYLAGLPTYSLAAELASGHVLAGEVPQVGSMPMALRETAPLRWRFSRDFSLEYARMHADRDNVVGAVGQACKAAMEEAHARLCERGQWTLNEKRLLTQAGLNDVHALFANLPAPGTSLHSWLDAVGLALRAS</sequence>
<protein>
    <submittedName>
        <fullName evidence="1">Nucleotidyltransferase domain-containing protein</fullName>
    </submittedName>
</protein>
<dbReference type="SUPFAM" id="SSF81301">
    <property type="entry name" value="Nucleotidyltransferase"/>
    <property type="match status" value="1"/>
</dbReference>
<dbReference type="EMBL" id="DPIY01000010">
    <property type="protein sequence ID" value="HCT57604.1"/>
    <property type="molecule type" value="Genomic_DNA"/>
</dbReference>
<organism evidence="1 2">
    <name type="scientific">Gemmatimonas aurantiaca</name>
    <dbReference type="NCBI Taxonomy" id="173480"/>
    <lineage>
        <taxon>Bacteria</taxon>
        <taxon>Pseudomonadati</taxon>
        <taxon>Gemmatimonadota</taxon>
        <taxon>Gemmatimonadia</taxon>
        <taxon>Gemmatimonadales</taxon>
        <taxon>Gemmatimonadaceae</taxon>
        <taxon>Gemmatimonas</taxon>
    </lineage>
</organism>
<proteinExistence type="predicted"/>
<reference evidence="1 2" key="1">
    <citation type="journal article" date="2018" name="Nat. Biotechnol.">
        <title>A standardized bacterial taxonomy based on genome phylogeny substantially revises the tree of life.</title>
        <authorList>
            <person name="Parks D.H."/>
            <person name="Chuvochina M."/>
            <person name="Waite D.W."/>
            <person name="Rinke C."/>
            <person name="Skarshewski A."/>
            <person name="Chaumeil P.A."/>
            <person name="Hugenholtz P."/>
        </authorList>
    </citation>
    <scope>NUCLEOTIDE SEQUENCE [LARGE SCALE GENOMIC DNA]</scope>
    <source>
        <strain evidence="1">UBA8844</strain>
    </source>
</reference>
<accession>A0A3D4V9V2</accession>
<comment type="caution">
    <text evidence="1">The sequence shown here is derived from an EMBL/GenBank/DDBJ whole genome shotgun (WGS) entry which is preliminary data.</text>
</comment>
<dbReference type="Proteomes" id="UP000264071">
    <property type="component" value="Unassembled WGS sequence"/>
</dbReference>
<dbReference type="AlphaFoldDB" id="A0A3D4V9V2"/>